<dbReference type="EMBL" id="BTSY01000002">
    <property type="protein sequence ID" value="GMT16225.1"/>
    <property type="molecule type" value="Genomic_DNA"/>
</dbReference>
<sequence>NLHLNVDEYAVIEVFQRLVFLVRICFRQLLVFHHLPSGRWLILPRVVVSHDSGMLQVSHKIYFTQCLRQLVFSMRNVHPLYRIFFLVGKVLSLKHDSERSLSEMTIELEVCQKPGCEIVVRLHGFILLLSREERAQLLIQSSQHREV</sequence>
<evidence type="ECO:0000313" key="1">
    <source>
        <dbReference type="EMBL" id="GMT16225.1"/>
    </source>
</evidence>
<keyword evidence="2" id="KW-1185">Reference proteome</keyword>
<dbReference type="Proteomes" id="UP001432322">
    <property type="component" value="Unassembled WGS sequence"/>
</dbReference>
<comment type="caution">
    <text evidence="1">The sequence shown here is derived from an EMBL/GenBank/DDBJ whole genome shotgun (WGS) entry which is preliminary data.</text>
</comment>
<evidence type="ECO:0000313" key="2">
    <source>
        <dbReference type="Proteomes" id="UP001432322"/>
    </source>
</evidence>
<protein>
    <submittedName>
        <fullName evidence="1">Uncharacterized protein</fullName>
    </submittedName>
</protein>
<name>A0AAV5VCF2_9BILA</name>
<feature type="non-terminal residue" evidence="1">
    <location>
        <position position="1"/>
    </location>
</feature>
<accession>A0AAV5VCF2</accession>
<proteinExistence type="predicted"/>
<dbReference type="AlphaFoldDB" id="A0AAV5VCF2"/>
<reference evidence="1" key="1">
    <citation type="submission" date="2023-10" db="EMBL/GenBank/DDBJ databases">
        <title>Genome assembly of Pristionchus species.</title>
        <authorList>
            <person name="Yoshida K."/>
            <person name="Sommer R.J."/>
        </authorList>
    </citation>
    <scope>NUCLEOTIDE SEQUENCE</scope>
    <source>
        <strain evidence="1">RS5133</strain>
    </source>
</reference>
<gene>
    <name evidence="1" type="ORF">PFISCL1PPCAC_7522</name>
</gene>
<organism evidence="1 2">
    <name type="scientific">Pristionchus fissidentatus</name>
    <dbReference type="NCBI Taxonomy" id="1538716"/>
    <lineage>
        <taxon>Eukaryota</taxon>
        <taxon>Metazoa</taxon>
        <taxon>Ecdysozoa</taxon>
        <taxon>Nematoda</taxon>
        <taxon>Chromadorea</taxon>
        <taxon>Rhabditida</taxon>
        <taxon>Rhabditina</taxon>
        <taxon>Diplogasteromorpha</taxon>
        <taxon>Diplogasteroidea</taxon>
        <taxon>Neodiplogasteridae</taxon>
        <taxon>Pristionchus</taxon>
    </lineage>
</organism>